<dbReference type="PROSITE" id="PS50883">
    <property type="entry name" value="EAL"/>
    <property type="match status" value="1"/>
</dbReference>
<keyword evidence="5 6" id="KW-0472">Membrane</keyword>
<dbReference type="GO" id="GO:0016020">
    <property type="term" value="C:membrane"/>
    <property type="evidence" value="ECO:0007669"/>
    <property type="project" value="UniProtKB-SubCell"/>
</dbReference>
<keyword evidence="3 6" id="KW-0812">Transmembrane</keyword>
<dbReference type="Gene3D" id="3.30.450.350">
    <property type="entry name" value="CHASE domain"/>
    <property type="match status" value="1"/>
</dbReference>
<dbReference type="Pfam" id="PF03924">
    <property type="entry name" value="CHASE"/>
    <property type="match status" value="1"/>
</dbReference>
<dbReference type="AlphaFoldDB" id="A0A432YU74"/>
<reference evidence="10 11" key="1">
    <citation type="journal article" date="2011" name="Front. Microbiol.">
        <title>Genomic signatures of strain selection and enhancement in Bacillus atrophaeus var. globigii, a historical biowarfare simulant.</title>
        <authorList>
            <person name="Gibbons H.S."/>
            <person name="Broomall S.M."/>
            <person name="McNew L.A."/>
            <person name="Daligault H."/>
            <person name="Chapman C."/>
            <person name="Bruce D."/>
            <person name="Karavis M."/>
            <person name="Krepps M."/>
            <person name="McGregor P.A."/>
            <person name="Hong C."/>
            <person name="Park K.H."/>
            <person name="Akmal A."/>
            <person name="Feldman A."/>
            <person name="Lin J.S."/>
            <person name="Chang W.E."/>
            <person name="Higgs B.W."/>
            <person name="Demirev P."/>
            <person name="Lindquist J."/>
            <person name="Liem A."/>
            <person name="Fochler E."/>
            <person name="Read T.D."/>
            <person name="Tapia R."/>
            <person name="Johnson S."/>
            <person name="Bishop-Lilly K.A."/>
            <person name="Detter C."/>
            <person name="Han C."/>
            <person name="Sozhamannan S."/>
            <person name="Rosenzweig C.N."/>
            <person name="Skowronski E.W."/>
        </authorList>
    </citation>
    <scope>NUCLEOTIDE SEQUENCE [LARGE SCALE GENOMIC DNA]</scope>
    <source>
        <strain evidence="10 11">TPS4-2</strain>
    </source>
</reference>
<dbReference type="PANTHER" id="PTHR44757">
    <property type="entry name" value="DIGUANYLATE CYCLASE DGCP"/>
    <property type="match status" value="1"/>
</dbReference>
<feature type="domain" description="CHASE" evidence="7">
    <location>
        <begin position="99"/>
        <end position="187"/>
    </location>
</feature>
<dbReference type="PROSITE" id="PS50839">
    <property type="entry name" value="CHASE"/>
    <property type="match status" value="1"/>
</dbReference>
<comment type="cofactor">
    <cofactor evidence="1">
        <name>Mg(2+)</name>
        <dbReference type="ChEBI" id="CHEBI:18420"/>
    </cofactor>
</comment>
<dbReference type="InterPro" id="IPR029787">
    <property type="entry name" value="Nucleotide_cyclase"/>
</dbReference>
<dbReference type="SMART" id="SM00052">
    <property type="entry name" value="EAL"/>
    <property type="match status" value="1"/>
</dbReference>
<dbReference type="SMART" id="SM01079">
    <property type="entry name" value="CHASE"/>
    <property type="match status" value="1"/>
</dbReference>
<dbReference type="InterPro" id="IPR052155">
    <property type="entry name" value="Biofilm_reg_signaling"/>
</dbReference>
<dbReference type="Gene3D" id="3.30.70.270">
    <property type="match status" value="1"/>
</dbReference>
<dbReference type="SUPFAM" id="SSF55073">
    <property type="entry name" value="Nucleotide cyclase"/>
    <property type="match status" value="1"/>
</dbReference>
<dbReference type="CDD" id="cd01948">
    <property type="entry name" value="EAL"/>
    <property type="match status" value="1"/>
</dbReference>
<evidence type="ECO:0000313" key="11">
    <source>
        <dbReference type="Proteomes" id="UP000288361"/>
    </source>
</evidence>
<dbReference type="InterPro" id="IPR001633">
    <property type="entry name" value="EAL_dom"/>
</dbReference>
<dbReference type="InterPro" id="IPR006189">
    <property type="entry name" value="CHASE_dom"/>
</dbReference>
<proteinExistence type="predicted"/>
<dbReference type="RefSeq" id="WP_126751999.1">
    <property type="nucleotide sequence ID" value="NZ_JBHUMT010000013.1"/>
</dbReference>
<dbReference type="NCBIfam" id="TIGR00254">
    <property type="entry name" value="GGDEF"/>
    <property type="match status" value="1"/>
</dbReference>
<name>A0A432YU74_9GAMM</name>
<gene>
    <name evidence="10" type="ORF">CWI73_06265</name>
</gene>
<evidence type="ECO:0000256" key="2">
    <source>
        <dbReference type="ARBA" id="ARBA00004370"/>
    </source>
</evidence>
<feature type="domain" description="GGDEF" evidence="9">
    <location>
        <begin position="317"/>
        <end position="450"/>
    </location>
</feature>
<dbReference type="EMBL" id="PIQA01000003">
    <property type="protein sequence ID" value="RUO66878.1"/>
    <property type="molecule type" value="Genomic_DNA"/>
</dbReference>
<dbReference type="Pfam" id="PF00563">
    <property type="entry name" value="EAL"/>
    <property type="match status" value="1"/>
</dbReference>
<evidence type="ECO:0000256" key="3">
    <source>
        <dbReference type="ARBA" id="ARBA00022692"/>
    </source>
</evidence>
<feature type="domain" description="EAL" evidence="8">
    <location>
        <begin position="459"/>
        <end position="712"/>
    </location>
</feature>
<evidence type="ECO:0000259" key="9">
    <source>
        <dbReference type="PROSITE" id="PS50887"/>
    </source>
</evidence>
<dbReference type="SMART" id="SM00267">
    <property type="entry name" value="GGDEF"/>
    <property type="match status" value="1"/>
</dbReference>
<evidence type="ECO:0000256" key="1">
    <source>
        <dbReference type="ARBA" id="ARBA00001946"/>
    </source>
</evidence>
<dbReference type="FunFam" id="3.30.70.270:FF:000001">
    <property type="entry name" value="Diguanylate cyclase domain protein"/>
    <property type="match status" value="1"/>
</dbReference>
<dbReference type="InterPro" id="IPR043128">
    <property type="entry name" value="Rev_trsase/Diguanyl_cyclase"/>
</dbReference>
<dbReference type="InterPro" id="IPR000160">
    <property type="entry name" value="GGDEF_dom"/>
</dbReference>
<dbReference type="Proteomes" id="UP000288361">
    <property type="component" value="Unassembled WGS sequence"/>
</dbReference>
<organism evidence="10 11">
    <name type="scientific">Idiomarina piscisalsi</name>
    <dbReference type="NCBI Taxonomy" id="1096243"/>
    <lineage>
        <taxon>Bacteria</taxon>
        <taxon>Pseudomonadati</taxon>
        <taxon>Pseudomonadota</taxon>
        <taxon>Gammaproteobacteria</taxon>
        <taxon>Alteromonadales</taxon>
        <taxon>Idiomarinaceae</taxon>
        <taxon>Idiomarina</taxon>
    </lineage>
</organism>
<evidence type="ECO:0000259" key="7">
    <source>
        <dbReference type="PROSITE" id="PS50839"/>
    </source>
</evidence>
<dbReference type="SUPFAM" id="SSF141868">
    <property type="entry name" value="EAL domain-like"/>
    <property type="match status" value="1"/>
</dbReference>
<dbReference type="InterPro" id="IPR035919">
    <property type="entry name" value="EAL_sf"/>
</dbReference>
<dbReference type="PANTHER" id="PTHR44757:SF2">
    <property type="entry name" value="BIOFILM ARCHITECTURE MAINTENANCE PROTEIN MBAA"/>
    <property type="match status" value="1"/>
</dbReference>
<dbReference type="Gene3D" id="3.20.20.450">
    <property type="entry name" value="EAL domain"/>
    <property type="match status" value="1"/>
</dbReference>
<dbReference type="GO" id="GO:0007165">
    <property type="term" value="P:signal transduction"/>
    <property type="evidence" value="ECO:0007669"/>
    <property type="project" value="UniProtKB-ARBA"/>
</dbReference>
<keyword evidence="4 6" id="KW-1133">Transmembrane helix</keyword>
<dbReference type="Pfam" id="PF00990">
    <property type="entry name" value="GGDEF"/>
    <property type="match status" value="1"/>
</dbReference>
<evidence type="ECO:0000313" key="10">
    <source>
        <dbReference type="EMBL" id="RUO66878.1"/>
    </source>
</evidence>
<accession>A0A432YU74</accession>
<protein>
    <submittedName>
        <fullName evidence="10">Bifunctional diguanylate cyclase/phosphodiesterase</fullName>
    </submittedName>
</protein>
<comment type="caution">
    <text evidence="10">The sequence shown here is derived from an EMBL/GenBank/DDBJ whole genome shotgun (WGS) entry which is preliminary data.</text>
</comment>
<feature type="transmembrane region" description="Helical" evidence="6">
    <location>
        <begin position="247"/>
        <end position="271"/>
    </location>
</feature>
<evidence type="ECO:0000256" key="6">
    <source>
        <dbReference type="SAM" id="Phobius"/>
    </source>
</evidence>
<dbReference type="CDD" id="cd01949">
    <property type="entry name" value="GGDEF"/>
    <property type="match status" value="1"/>
</dbReference>
<evidence type="ECO:0000256" key="4">
    <source>
        <dbReference type="ARBA" id="ARBA00022989"/>
    </source>
</evidence>
<evidence type="ECO:0000256" key="5">
    <source>
        <dbReference type="ARBA" id="ARBA00023136"/>
    </source>
</evidence>
<evidence type="ECO:0000259" key="8">
    <source>
        <dbReference type="PROSITE" id="PS50883"/>
    </source>
</evidence>
<sequence length="713" mass="80599">MKRFWLFIIFSFAVASTGVIWFAENQHAQTVEARKRTATERLGKLRASLEGQLNSSLVTVRALRAEIKLSPNISNARFNALMTELITQDVPIRHVALAPDLVIQFVHPLKGNEQALGFNYRESQAQLEGVQKAITNGDVVIDGPVELVQGGLALIARAPVVLENDLWGVIAVVIQIDELMANSGLTSEQSIYSTSLAKVNAAGAREFQFGDLSVWEKDHVTSDVSLSAGQWLLATAPVDGNWVSRGFVYWSIVVFGLILAALMNAFMYYLFYTQMRLRKALTIIDEQASFDSLTQLHNRRSFIRHLNRLTGKAAKYNHFAILFIDLDHFKEVNDSLGHDSGDELLKVAGSRLRKELRTEDFIARLGGDEFVVVINRLKSKDVIDQLALKLNNALNKPFALSHSQVQTSCSIGVALYPDDGLTTEQLLKNADLAMYAAKEAGRRTHYFFNEELRRRSEHQNSIHSRMRAGLKNREFRLVYQPIVNFSNGKVEKCEALLRWTDDNGNVISPAEFIPVAESTGLIHELGQFVLEQACADWNLLQRNDIHIGLSINRSERELNDLNAAKQWLECISQHQLPADKVTFEITESLLMSNKQRQIHILHYLRSNGVKIAIDDFGTGYSSINYLQRYPVDYLKIDRSFLNHAPGDRIQVALTEALLRVARALDIDVIAEGVENKEQWEFLQHQKCDFAQGYYISPGLGIEELTRFLKQWQF</sequence>
<dbReference type="PROSITE" id="PS50887">
    <property type="entry name" value="GGDEF"/>
    <property type="match status" value="1"/>
</dbReference>
<comment type="subcellular location">
    <subcellularLocation>
        <location evidence="2">Membrane</location>
    </subcellularLocation>
</comment>
<dbReference type="InterPro" id="IPR042240">
    <property type="entry name" value="CHASE_sf"/>
</dbReference>
<dbReference type="GO" id="GO:0003824">
    <property type="term" value="F:catalytic activity"/>
    <property type="evidence" value="ECO:0007669"/>
    <property type="project" value="UniProtKB-ARBA"/>
</dbReference>